<organism evidence="2 3">
    <name type="scientific">Heliocybe sulcata</name>
    <dbReference type="NCBI Taxonomy" id="5364"/>
    <lineage>
        <taxon>Eukaryota</taxon>
        <taxon>Fungi</taxon>
        <taxon>Dikarya</taxon>
        <taxon>Basidiomycota</taxon>
        <taxon>Agaricomycotina</taxon>
        <taxon>Agaricomycetes</taxon>
        <taxon>Gloeophyllales</taxon>
        <taxon>Gloeophyllaceae</taxon>
        <taxon>Heliocybe</taxon>
    </lineage>
</organism>
<dbReference type="AlphaFoldDB" id="A0A5C3N1X9"/>
<evidence type="ECO:0000313" key="2">
    <source>
        <dbReference type="EMBL" id="TFK51062.1"/>
    </source>
</evidence>
<dbReference type="Proteomes" id="UP000305948">
    <property type="component" value="Unassembled WGS sequence"/>
</dbReference>
<dbReference type="EMBL" id="ML213512">
    <property type="protein sequence ID" value="TFK51062.1"/>
    <property type="molecule type" value="Genomic_DNA"/>
</dbReference>
<feature type="region of interest" description="Disordered" evidence="1">
    <location>
        <begin position="72"/>
        <end position="114"/>
    </location>
</feature>
<reference evidence="2 3" key="1">
    <citation type="journal article" date="2019" name="Nat. Ecol. Evol.">
        <title>Megaphylogeny resolves global patterns of mushroom evolution.</title>
        <authorList>
            <person name="Varga T."/>
            <person name="Krizsan K."/>
            <person name="Foldi C."/>
            <person name="Dima B."/>
            <person name="Sanchez-Garcia M."/>
            <person name="Sanchez-Ramirez S."/>
            <person name="Szollosi G.J."/>
            <person name="Szarkandi J.G."/>
            <person name="Papp V."/>
            <person name="Albert L."/>
            <person name="Andreopoulos W."/>
            <person name="Angelini C."/>
            <person name="Antonin V."/>
            <person name="Barry K.W."/>
            <person name="Bougher N.L."/>
            <person name="Buchanan P."/>
            <person name="Buyck B."/>
            <person name="Bense V."/>
            <person name="Catcheside P."/>
            <person name="Chovatia M."/>
            <person name="Cooper J."/>
            <person name="Damon W."/>
            <person name="Desjardin D."/>
            <person name="Finy P."/>
            <person name="Geml J."/>
            <person name="Haridas S."/>
            <person name="Hughes K."/>
            <person name="Justo A."/>
            <person name="Karasinski D."/>
            <person name="Kautmanova I."/>
            <person name="Kiss B."/>
            <person name="Kocsube S."/>
            <person name="Kotiranta H."/>
            <person name="LaButti K.M."/>
            <person name="Lechner B.E."/>
            <person name="Liimatainen K."/>
            <person name="Lipzen A."/>
            <person name="Lukacs Z."/>
            <person name="Mihaltcheva S."/>
            <person name="Morgado L.N."/>
            <person name="Niskanen T."/>
            <person name="Noordeloos M.E."/>
            <person name="Ohm R.A."/>
            <person name="Ortiz-Santana B."/>
            <person name="Ovrebo C."/>
            <person name="Racz N."/>
            <person name="Riley R."/>
            <person name="Savchenko A."/>
            <person name="Shiryaev A."/>
            <person name="Soop K."/>
            <person name="Spirin V."/>
            <person name="Szebenyi C."/>
            <person name="Tomsovsky M."/>
            <person name="Tulloss R.E."/>
            <person name="Uehling J."/>
            <person name="Grigoriev I.V."/>
            <person name="Vagvolgyi C."/>
            <person name="Papp T."/>
            <person name="Martin F.M."/>
            <person name="Miettinen O."/>
            <person name="Hibbett D.S."/>
            <person name="Nagy L.G."/>
        </authorList>
    </citation>
    <scope>NUCLEOTIDE SEQUENCE [LARGE SCALE GENOMIC DNA]</scope>
    <source>
        <strain evidence="2 3">OMC1185</strain>
    </source>
</reference>
<gene>
    <name evidence="2" type="ORF">OE88DRAFT_1645288</name>
</gene>
<protein>
    <submittedName>
        <fullName evidence="2">Uncharacterized protein</fullName>
    </submittedName>
</protein>
<evidence type="ECO:0000256" key="1">
    <source>
        <dbReference type="SAM" id="MobiDB-lite"/>
    </source>
</evidence>
<accession>A0A5C3N1X9</accession>
<keyword evidence="3" id="KW-1185">Reference proteome</keyword>
<sequence length="295" mass="32423">MPTSEAKFRELTVVDLPDHYQLWLCQMLGRRAQCGHDVRYDIAQGMLWVVWKTAVTMGSAREDRLVVLKHGGENKGVESQDEENGNDDGIVGKEDIEDGDESKEDTGHSAAAAAGARDIAMLQERVASLRQPTGYKRRLSRMITERFGRGCSLCDAVFEGMQWALSEVYYETSDPSFREAINALVVGEDGDGLMGIDEEGEVDDGSEAEEEEVEDALVEGIDAPAVRALQTNRITNRLSTGMEYEDEDIPAVLNDENEISPGELACADAIDRAILYGWINEDAVAADLGYRPLGL</sequence>
<proteinExistence type="predicted"/>
<evidence type="ECO:0000313" key="3">
    <source>
        <dbReference type="Proteomes" id="UP000305948"/>
    </source>
</evidence>
<name>A0A5C3N1X9_9AGAM</name>